<name>A0A1X7FYJ1_9SPHN</name>
<organism evidence="4 5">
    <name type="scientific">Allosphingosinicella indica</name>
    <dbReference type="NCBI Taxonomy" id="941907"/>
    <lineage>
        <taxon>Bacteria</taxon>
        <taxon>Pseudomonadati</taxon>
        <taxon>Pseudomonadota</taxon>
        <taxon>Alphaproteobacteria</taxon>
        <taxon>Sphingomonadales</taxon>
        <taxon>Sphingomonadaceae</taxon>
        <taxon>Allosphingosinicella</taxon>
    </lineage>
</organism>
<proteinExistence type="predicted"/>
<dbReference type="Gene3D" id="1.10.357.10">
    <property type="entry name" value="Tetracycline Repressor, domain 2"/>
    <property type="match status" value="1"/>
</dbReference>
<dbReference type="STRING" id="941907.SAMN06295910_0150"/>
<dbReference type="PRINTS" id="PR00455">
    <property type="entry name" value="HTHTETR"/>
</dbReference>
<dbReference type="PANTHER" id="PTHR30055:SF239">
    <property type="entry name" value="TRANSCRIPTIONAL REGULATORY PROTEIN"/>
    <property type="match status" value="1"/>
</dbReference>
<evidence type="ECO:0000259" key="3">
    <source>
        <dbReference type="PROSITE" id="PS50977"/>
    </source>
</evidence>
<sequence>MASKQTKTRSAADKDEQATPLEADWIAAARTMLIEGGVAAVQINPLAQRLGVTRGGFYWRFRNRQDLLDHLLADWQNSNTRHFLLALQRSGTPQERYRRMVRMFIEEREFDPALDAAIRQWGGIDPAIADKVREADDQRIDALRRVFLDAGQEEDEAMIRARIVYFHQIGYYALGIRETRERRRTLAPLYDRILCGF</sequence>
<feature type="domain" description="HTH tetR-type" evidence="3">
    <location>
        <begin position="19"/>
        <end position="79"/>
    </location>
</feature>
<feature type="DNA-binding region" description="H-T-H motif" evidence="2">
    <location>
        <begin position="42"/>
        <end position="61"/>
    </location>
</feature>
<dbReference type="OrthoDB" id="3218408at2"/>
<dbReference type="PANTHER" id="PTHR30055">
    <property type="entry name" value="HTH-TYPE TRANSCRIPTIONAL REGULATOR RUTR"/>
    <property type="match status" value="1"/>
</dbReference>
<evidence type="ECO:0000313" key="4">
    <source>
        <dbReference type="EMBL" id="SMF61159.1"/>
    </source>
</evidence>
<dbReference type="SUPFAM" id="SSF46689">
    <property type="entry name" value="Homeodomain-like"/>
    <property type="match status" value="1"/>
</dbReference>
<dbReference type="AlphaFoldDB" id="A0A1X7FYJ1"/>
<dbReference type="PROSITE" id="PS50977">
    <property type="entry name" value="HTH_TETR_2"/>
    <property type="match status" value="1"/>
</dbReference>
<dbReference type="InterPro" id="IPR050109">
    <property type="entry name" value="HTH-type_TetR-like_transc_reg"/>
</dbReference>
<keyword evidence="5" id="KW-1185">Reference proteome</keyword>
<dbReference type="GO" id="GO:0003700">
    <property type="term" value="F:DNA-binding transcription factor activity"/>
    <property type="evidence" value="ECO:0007669"/>
    <property type="project" value="TreeGrafter"/>
</dbReference>
<evidence type="ECO:0000256" key="2">
    <source>
        <dbReference type="PROSITE-ProRule" id="PRU00335"/>
    </source>
</evidence>
<dbReference type="EMBL" id="LT840185">
    <property type="protein sequence ID" value="SMF61159.1"/>
    <property type="molecule type" value="Genomic_DNA"/>
</dbReference>
<keyword evidence="1 2" id="KW-0238">DNA-binding</keyword>
<dbReference type="InterPro" id="IPR009057">
    <property type="entry name" value="Homeodomain-like_sf"/>
</dbReference>
<evidence type="ECO:0000256" key="1">
    <source>
        <dbReference type="ARBA" id="ARBA00023125"/>
    </source>
</evidence>
<dbReference type="Proteomes" id="UP000192934">
    <property type="component" value="Chromosome I"/>
</dbReference>
<dbReference type="Pfam" id="PF00440">
    <property type="entry name" value="TetR_N"/>
    <property type="match status" value="1"/>
</dbReference>
<dbReference type="InterPro" id="IPR001647">
    <property type="entry name" value="HTH_TetR"/>
</dbReference>
<gene>
    <name evidence="4" type="ORF">SAMN06295910_0150</name>
</gene>
<reference evidence="5" key="1">
    <citation type="submission" date="2017-04" db="EMBL/GenBank/DDBJ databases">
        <authorList>
            <person name="Varghese N."/>
            <person name="Submissions S."/>
        </authorList>
    </citation>
    <scope>NUCLEOTIDE SEQUENCE [LARGE SCALE GENOMIC DNA]</scope>
    <source>
        <strain evidence="5">Dd16</strain>
    </source>
</reference>
<evidence type="ECO:0000313" key="5">
    <source>
        <dbReference type="Proteomes" id="UP000192934"/>
    </source>
</evidence>
<protein>
    <submittedName>
        <fullName evidence="4">Transcriptional regulator, TetR family</fullName>
    </submittedName>
</protein>
<accession>A0A1X7FYJ1</accession>
<dbReference type="RefSeq" id="WP_085217071.1">
    <property type="nucleotide sequence ID" value="NZ_LT840185.1"/>
</dbReference>
<dbReference type="GO" id="GO:0000976">
    <property type="term" value="F:transcription cis-regulatory region binding"/>
    <property type="evidence" value="ECO:0007669"/>
    <property type="project" value="TreeGrafter"/>
</dbReference>